<dbReference type="EMBL" id="QXFV01001298">
    <property type="protein sequence ID" value="KAE9009416.1"/>
    <property type="molecule type" value="Genomic_DNA"/>
</dbReference>
<name>A0A6A3KPD5_9STRA</name>
<comment type="caution">
    <text evidence="1">The sequence shown here is derived from an EMBL/GenBank/DDBJ whole genome shotgun (WGS) entry which is preliminary data.</text>
</comment>
<accession>A0A6A3KPD5</accession>
<sequence>MGRLLLNEGDRGETAVPLGPENLLLRCIKELFFGEGSRLEIPGTLPKEKFLGNLWVVPRLNNGLSTYVAQILRLRRGGGSAGVRGGGKQDAAAEKEYAAAATRLEYEAAARLEYDAVAELEYEAAEELEYAAVARLGYDAAARLEYEAVEAAVSDREVARGIRFVGFEDLITVFVRFKVPFSVDGA</sequence>
<proteinExistence type="predicted"/>
<gene>
    <name evidence="1" type="ORF">PR001_g16452</name>
</gene>
<reference evidence="1 2" key="1">
    <citation type="submission" date="2018-09" db="EMBL/GenBank/DDBJ databases">
        <title>Genomic investigation of the strawberry pathogen Phytophthora fragariae indicates pathogenicity is determined by transcriptional variation in three key races.</title>
        <authorList>
            <person name="Adams T.M."/>
            <person name="Armitage A.D."/>
            <person name="Sobczyk M.K."/>
            <person name="Bates H.J."/>
            <person name="Dunwell J.M."/>
            <person name="Nellist C.F."/>
            <person name="Harrison R.J."/>
        </authorList>
    </citation>
    <scope>NUCLEOTIDE SEQUENCE [LARGE SCALE GENOMIC DNA]</scope>
    <source>
        <strain evidence="1 2">SCRP249</strain>
    </source>
</reference>
<organism evidence="1 2">
    <name type="scientific">Phytophthora rubi</name>
    <dbReference type="NCBI Taxonomy" id="129364"/>
    <lineage>
        <taxon>Eukaryota</taxon>
        <taxon>Sar</taxon>
        <taxon>Stramenopiles</taxon>
        <taxon>Oomycota</taxon>
        <taxon>Peronosporomycetes</taxon>
        <taxon>Peronosporales</taxon>
        <taxon>Peronosporaceae</taxon>
        <taxon>Phytophthora</taxon>
    </lineage>
</organism>
<evidence type="ECO:0000313" key="2">
    <source>
        <dbReference type="Proteomes" id="UP000429607"/>
    </source>
</evidence>
<dbReference type="AlphaFoldDB" id="A0A6A3KPD5"/>
<dbReference type="Proteomes" id="UP000429607">
    <property type="component" value="Unassembled WGS sequence"/>
</dbReference>
<evidence type="ECO:0000313" key="1">
    <source>
        <dbReference type="EMBL" id="KAE9009416.1"/>
    </source>
</evidence>
<protein>
    <submittedName>
        <fullName evidence="1">Uncharacterized protein</fullName>
    </submittedName>
</protein>